<feature type="transmembrane region" description="Helical" evidence="6">
    <location>
        <begin position="103"/>
        <end position="125"/>
    </location>
</feature>
<dbReference type="PANTHER" id="PTHR43385">
    <property type="entry name" value="RIBOFLAVIN TRANSPORTER RIBJ"/>
    <property type="match status" value="1"/>
</dbReference>
<evidence type="ECO:0000256" key="3">
    <source>
        <dbReference type="ARBA" id="ARBA00022692"/>
    </source>
</evidence>
<dbReference type="Pfam" id="PF07690">
    <property type="entry name" value="MFS_1"/>
    <property type="match status" value="1"/>
</dbReference>
<keyword evidence="3 6" id="KW-0812">Transmembrane</keyword>
<comment type="subcellular location">
    <subcellularLocation>
        <location evidence="1">Membrane</location>
        <topology evidence="1">Multi-pass membrane protein</topology>
    </subcellularLocation>
</comment>
<evidence type="ECO:0000256" key="4">
    <source>
        <dbReference type="ARBA" id="ARBA00022989"/>
    </source>
</evidence>
<dbReference type="RefSeq" id="XP_022257316.1">
    <property type="nucleotide sequence ID" value="XM_022401608.1"/>
</dbReference>
<feature type="transmembrane region" description="Helical" evidence="6">
    <location>
        <begin position="7"/>
        <end position="28"/>
    </location>
</feature>
<sequence>MKARPFVAVSGCFLTYLGLGVIHLFGNINPYITSYLRKRVDNNTTYEQTAWLIYTTESVGSLFFCGVWLADRIGHRSSILIGTVIFSFGTAATYWTIQHSLEATIATLGVVVNVGFDCCYGFPLATAMMWFPNNKGLMAGIVSAGMALTPVLMNSLHTFFVNPNNLQTDADGYFYDPGILDRVPTLFLIIGGIQGGILLIGVLLYQEPPSEINEGKEVERSSASAQRESDCEDKTCILAFQEDSTNQKVEETQPSFSRKVGVVPKEALRMKEFYILLIMCVGSLHSSLFVNNFYKTYGQTFINDDTFLAGTGSASGVVHAVLRVVMGLVLDKISFKLTSLILTGLKTVLLFTLVATSYGGKVMFVIWICGIFAAFPVEFVCIPAAIAEVFGKKHTAMIYGMIYFVAGTSIIIWPPMFQVIIPYFGWFGTFCLIGSISFIGFLATMFFPEKHHTQPTKLTVCNEEKEKVFYGTVVLRK</sequence>
<feature type="transmembrane region" description="Helical" evidence="6">
    <location>
        <begin position="306"/>
        <end position="330"/>
    </location>
</feature>
<dbReference type="Proteomes" id="UP000694941">
    <property type="component" value="Unplaced"/>
</dbReference>
<dbReference type="SUPFAM" id="SSF103473">
    <property type="entry name" value="MFS general substrate transporter"/>
    <property type="match status" value="1"/>
</dbReference>
<feature type="transmembrane region" description="Helical" evidence="6">
    <location>
        <begin position="77"/>
        <end position="97"/>
    </location>
</feature>
<feature type="transmembrane region" description="Helical" evidence="6">
    <location>
        <begin position="137"/>
        <end position="156"/>
    </location>
</feature>
<feature type="transmembrane region" description="Helical" evidence="6">
    <location>
        <begin position="364"/>
        <end position="386"/>
    </location>
</feature>
<dbReference type="PANTHER" id="PTHR43385:SF1">
    <property type="entry name" value="RIBOFLAVIN TRANSPORTER RIBJ"/>
    <property type="match status" value="1"/>
</dbReference>
<keyword evidence="5 6" id="KW-0472">Membrane</keyword>
<protein>
    <submittedName>
        <fullName evidence="8">Uncharacterized protein LOC106473109</fullName>
    </submittedName>
</protein>
<reference evidence="8" key="1">
    <citation type="submission" date="2025-08" db="UniProtKB">
        <authorList>
            <consortium name="RefSeq"/>
        </authorList>
    </citation>
    <scope>IDENTIFICATION</scope>
    <source>
        <tissue evidence="8">Muscle</tissue>
    </source>
</reference>
<evidence type="ECO:0000256" key="6">
    <source>
        <dbReference type="SAM" id="Phobius"/>
    </source>
</evidence>
<evidence type="ECO:0000256" key="1">
    <source>
        <dbReference type="ARBA" id="ARBA00004141"/>
    </source>
</evidence>
<dbReference type="InterPro" id="IPR052983">
    <property type="entry name" value="MFS_Riboflavin_Transporter"/>
</dbReference>
<feature type="transmembrane region" description="Helical" evidence="6">
    <location>
        <begin position="423"/>
        <end position="447"/>
    </location>
</feature>
<feature type="transmembrane region" description="Helical" evidence="6">
    <location>
        <begin position="273"/>
        <end position="294"/>
    </location>
</feature>
<feature type="transmembrane region" description="Helical" evidence="6">
    <location>
        <begin position="337"/>
        <end position="358"/>
    </location>
</feature>
<evidence type="ECO:0000256" key="2">
    <source>
        <dbReference type="ARBA" id="ARBA00022448"/>
    </source>
</evidence>
<keyword evidence="4 6" id="KW-1133">Transmembrane helix</keyword>
<evidence type="ECO:0000256" key="5">
    <source>
        <dbReference type="ARBA" id="ARBA00023136"/>
    </source>
</evidence>
<dbReference type="Gene3D" id="1.20.1250.20">
    <property type="entry name" value="MFS general substrate transporter like domains"/>
    <property type="match status" value="1"/>
</dbReference>
<proteinExistence type="predicted"/>
<feature type="transmembrane region" description="Helical" evidence="6">
    <location>
        <begin position="398"/>
        <end position="417"/>
    </location>
</feature>
<name>A0ABM1TN60_LIMPO</name>
<dbReference type="GeneID" id="106473109"/>
<evidence type="ECO:0000313" key="7">
    <source>
        <dbReference type="Proteomes" id="UP000694941"/>
    </source>
</evidence>
<keyword evidence="7" id="KW-1185">Reference proteome</keyword>
<feature type="transmembrane region" description="Helical" evidence="6">
    <location>
        <begin position="185"/>
        <end position="205"/>
    </location>
</feature>
<dbReference type="InterPro" id="IPR011701">
    <property type="entry name" value="MFS"/>
</dbReference>
<evidence type="ECO:0000313" key="8">
    <source>
        <dbReference type="RefSeq" id="XP_022257316.1"/>
    </source>
</evidence>
<gene>
    <name evidence="8" type="primary">LOC106473109</name>
</gene>
<feature type="transmembrane region" description="Helical" evidence="6">
    <location>
        <begin position="48"/>
        <end position="70"/>
    </location>
</feature>
<accession>A0ABM1TN60</accession>
<dbReference type="InterPro" id="IPR036259">
    <property type="entry name" value="MFS_trans_sf"/>
</dbReference>
<keyword evidence="2" id="KW-0813">Transport</keyword>
<organism evidence="7 8">
    <name type="scientific">Limulus polyphemus</name>
    <name type="common">Atlantic horseshoe crab</name>
    <dbReference type="NCBI Taxonomy" id="6850"/>
    <lineage>
        <taxon>Eukaryota</taxon>
        <taxon>Metazoa</taxon>
        <taxon>Ecdysozoa</taxon>
        <taxon>Arthropoda</taxon>
        <taxon>Chelicerata</taxon>
        <taxon>Merostomata</taxon>
        <taxon>Xiphosura</taxon>
        <taxon>Limulidae</taxon>
        <taxon>Limulus</taxon>
    </lineage>
</organism>